<feature type="signal peptide" evidence="4">
    <location>
        <begin position="1"/>
        <end position="20"/>
    </location>
</feature>
<evidence type="ECO:0000256" key="4">
    <source>
        <dbReference type="SAM" id="SignalP"/>
    </source>
</evidence>
<dbReference type="GO" id="GO:0002250">
    <property type="term" value="P:adaptive immune response"/>
    <property type="evidence" value="ECO:0007669"/>
    <property type="project" value="UniProtKB-KW"/>
</dbReference>
<dbReference type="SMART" id="SM00409">
    <property type="entry name" value="IG"/>
    <property type="match status" value="1"/>
</dbReference>
<dbReference type="AlphaFoldDB" id="A0A8C3FDW2"/>
<evidence type="ECO:0000256" key="1">
    <source>
        <dbReference type="ARBA" id="ARBA00022859"/>
    </source>
</evidence>
<name>A0A8C3FDW2_CHRPI</name>
<evidence type="ECO:0000313" key="7">
    <source>
        <dbReference type="Proteomes" id="UP000694380"/>
    </source>
</evidence>
<dbReference type="OMA" id="WMGIIWT"/>
<protein>
    <recommendedName>
        <fullName evidence="5">Ig-like domain-containing protein</fullName>
    </recommendedName>
</protein>
<reference evidence="6" key="2">
    <citation type="submission" date="2025-09" db="UniProtKB">
        <authorList>
            <consortium name="Ensembl"/>
        </authorList>
    </citation>
    <scope>IDENTIFICATION</scope>
</reference>
<feature type="domain" description="Ig-like" evidence="5">
    <location>
        <begin position="14"/>
        <end position="117"/>
    </location>
</feature>
<evidence type="ECO:0000259" key="5">
    <source>
        <dbReference type="PROSITE" id="PS50835"/>
    </source>
</evidence>
<evidence type="ECO:0000256" key="3">
    <source>
        <dbReference type="ARBA" id="ARBA00043265"/>
    </source>
</evidence>
<keyword evidence="7" id="KW-1185">Reference proteome</keyword>
<organism evidence="6 7">
    <name type="scientific">Chrysemys picta bellii</name>
    <name type="common">Western painted turtle</name>
    <name type="synonym">Emys bellii</name>
    <dbReference type="NCBI Taxonomy" id="8478"/>
    <lineage>
        <taxon>Eukaryota</taxon>
        <taxon>Metazoa</taxon>
        <taxon>Chordata</taxon>
        <taxon>Craniata</taxon>
        <taxon>Vertebrata</taxon>
        <taxon>Euteleostomi</taxon>
        <taxon>Archelosauria</taxon>
        <taxon>Testudinata</taxon>
        <taxon>Testudines</taxon>
        <taxon>Cryptodira</taxon>
        <taxon>Durocryptodira</taxon>
        <taxon>Testudinoidea</taxon>
        <taxon>Emydidae</taxon>
        <taxon>Chrysemys</taxon>
    </lineage>
</organism>
<dbReference type="Proteomes" id="UP000694380">
    <property type="component" value="Unplaced"/>
</dbReference>
<dbReference type="SMART" id="SM00406">
    <property type="entry name" value="IGv"/>
    <property type="match status" value="1"/>
</dbReference>
<dbReference type="Gene3D" id="2.60.40.10">
    <property type="entry name" value="Immunoglobulins"/>
    <property type="match status" value="1"/>
</dbReference>
<dbReference type="SUPFAM" id="SSF48726">
    <property type="entry name" value="Immunoglobulin"/>
    <property type="match status" value="1"/>
</dbReference>
<dbReference type="GO" id="GO:0019814">
    <property type="term" value="C:immunoglobulin complex"/>
    <property type="evidence" value="ECO:0007669"/>
    <property type="project" value="UniProtKB-KW"/>
</dbReference>
<dbReference type="InterPro" id="IPR050199">
    <property type="entry name" value="IgHV"/>
</dbReference>
<dbReference type="PANTHER" id="PTHR23266">
    <property type="entry name" value="IMMUNOGLOBULIN HEAVY CHAIN"/>
    <property type="match status" value="1"/>
</dbReference>
<dbReference type="GO" id="GO:0005576">
    <property type="term" value="C:extracellular region"/>
    <property type="evidence" value="ECO:0007669"/>
    <property type="project" value="UniProtKB-ARBA"/>
</dbReference>
<dbReference type="Ensembl" id="ENSCPBT00000008479.1">
    <property type="protein sequence ID" value="ENSCPBP00000007035.1"/>
    <property type="gene ID" value="ENSCPBG00000005544.1"/>
</dbReference>
<feature type="chain" id="PRO_5034827363" description="Ig-like domain-containing protein" evidence="4">
    <location>
        <begin position="21"/>
        <end position="128"/>
    </location>
</feature>
<dbReference type="PROSITE" id="PS50835">
    <property type="entry name" value="IG_LIKE"/>
    <property type="match status" value="1"/>
</dbReference>
<dbReference type="InterPro" id="IPR007110">
    <property type="entry name" value="Ig-like_dom"/>
</dbReference>
<accession>A0A8C3FDW2</accession>
<keyword evidence="2" id="KW-1064">Adaptive immunity</keyword>
<dbReference type="FunFam" id="2.60.40.10:FF:001878">
    <property type="entry name" value="Immunoglobulin heavy variable 1-4"/>
    <property type="match status" value="1"/>
</dbReference>
<dbReference type="InterPro" id="IPR036179">
    <property type="entry name" value="Ig-like_dom_sf"/>
</dbReference>
<evidence type="ECO:0000256" key="2">
    <source>
        <dbReference type="ARBA" id="ARBA00023130"/>
    </source>
</evidence>
<dbReference type="InterPro" id="IPR013783">
    <property type="entry name" value="Ig-like_fold"/>
</dbReference>
<dbReference type="GeneTree" id="ENSGT01030000234536"/>
<keyword evidence="4" id="KW-0732">Signal</keyword>
<dbReference type="InterPro" id="IPR003599">
    <property type="entry name" value="Ig_sub"/>
</dbReference>
<keyword evidence="1" id="KW-0391">Immunity</keyword>
<reference evidence="6" key="1">
    <citation type="submission" date="2025-08" db="UniProtKB">
        <authorList>
            <consortium name="Ensembl"/>
        </authorList>
    </citation>
    <scope>IDENTIFICATION</scope>
</reference>
<proteinExistence type="predicted"/>
<dbReference type="InterPro" id="IPR013106">
    <property type="entry name" value="Ig_V-set"/>
</dbReference>
<evidence type="ECO:0000313" key="6">
    <source>
        <dbReference type="Ensembl" id="ENSCPBP00000007035.1"/>
    </source>
</evidence>
<sequence>IVTLALIKCLIRIPFLGVLSEVKLVQSGPGTVKPSESVQLPCAASGFSIASSGYTCHWIRRAPGKGLEWLGYVNVYGNTRYLPDIQNRTTITVDPSKDEFYLRVDSLSPQDTATYYCARSTYRMYKPP</sequence>
<keyword evidence="3" id="KW-1280">Immunoglobulin</keyword>
<dbReference type="Pfam" id="PF07686">
    <property type="entry name" value="V-set"/>
    <property type="match status" value="1"/>
</dbReference>